<dbReference type="PANTHER" id="PTHR24559:SF444">
    <property type="entry name" value="REVERSE TRANSCRIPTASE DOMAIN-CONTAINING PROTEIN"/>
    <property type="match status" value="1"/>
</dbReference>
<dbReference type="Proteomes" id="UP001454036">
    <property type="component" value="Unassembled WGS sequence"/>
</dbReference>
<evidence type="ECO:0000313" key="3">
    <source>
        <dbReference type="Proteomes" id="UP001454036"/>
    </source>
</evidence>
<comment type="caution">
    <text evidence="2">The sequence shown here is derived from an EMBL/GenBank/DDBJ whole genome shotgun (WGS) entry which is preliminary data.</text>
</comment>
<organism evidence="2 3">
    <name type="scientific">Lithospermum erythrorhizon</name>
    <name type="common">Purple gromwell</name>
    <name type="synonym">Lithospermum officinale var. erythrorhizon</name>
    <dbReference type="NCBI Taxonomy" id="34254"/>
    <lineage>
        <taxon>Eukaryota</taxon>
        <taxon>Viridiplantae</taxon>
        <taxon>Streptophyta</taxon>
        <taxon>Embryophyta</taxon>
        <taxon>Tracheophyta</taxon>
        <taxon>Spermatophyta</taxon>
        <taxon>Magnoliopsida</taxon>
        <taxon>eudicotyledons</taxon>
        <taxon>Gunneridae</taxon>
        <taxon>Pentapetalae</taxon>
        <taxon>asterids</taxon>
        <taxon>lamiids</taxon>
        <taxon>Boraginales</taxon>
        <taxon>Boraginaceae</taxon>
        <taxon>Boraginoideae</taxon>
        <taxon>Lithospermeae</taxon>
        <taxon>Lithospermum</taxon>
    </lineage>
</organism>
<sequence length="197" mass="22770">MAFGLKNAGATYQRIINRLFSTQISRNMVIYVDDMLIKSQEVVGHEANLRERFDNLGRYKLHLNPDKCVFGAMQSPNTQKEAQCLTRKIASLTRFISRAGDRNLPFFKAIKKGIEFEQTLECEKFFQELKAYLQYPQLLARPVIMRGAETRYPLTEKLVYALIVADRKLKPYFEAHQVEVVTDLPLRHILENSTGPD</sequence>
<dbReference type="InterPro" id="IPR043502">
    <property type="entry name" value="DNA/RNA_pol_sf"/>
</dbReference>
<dbReference type="InterPro" id="IPR000477">
    <property type="entry name" value="RT_dom"/>
</dbReference>
<keyword evidence="3" id="KW-1185">Reference proteome</keyword>
<name>A0AAV3S1H5_LITER</name>
<dbReference type="InterPro" id="IPR043128">
    <property type="entry name" value="Rev_trsase/Diguanyl_cyclase"/>
</dbReference>
<accession>A0AAV3S1H5</accession>
<dbReference type="AlphaFoldDB" id="A0AAV3S1H5"/>
<evidence type="ECO:0000259" key="1">
    <source>
        <dbReference type="Pfam" id="PF00078"/>
    </source>
</evidence>
<dbReference type="Gene3D" id="3.30.70.270">
    <property type="match status" value="2"/>
</dbReference>
<feature type="domain" description="Reverse transcriptase" evidence="1">
    <location>
        <begin position="1"/>
        <end position="72"/>
    </location>
</feature>
<dbReference type="Pfam" id="PF00078">
    <property type="entry name" value="RVT_1"/>
    <property type="match status" value="1"/>
</dbReference>
<gene>
    <name evidence="2" type="ORF">LIER_34645</name>
</gene>
<evidence type="ECO:0000313" key="2">
    <source>
        <dbReference type="EMBL" id="GAA0187357.1"/>
    </source>
</evidence>
<dbReference type="EMBL" id="BAABME010014621">
    <property type="protein sequence ID" value="GAA0187357.1"/>
    <property type="molecule type" value="Genomic_DNA"/>
</dbReference>
<proteinExistence type="predicted"/>
<dbReference type="PANTHER" id="PTHR24559">
    <property type="entry name" value="TRANSPOSON TY3-I GAG-POL POLYPROTEIN"/>
    <property type="match status" value="1"/>
</dbReference>
<dbReference type="InterPro" id="IPR053134">
    <property type="entry name" value="RNA-dir_DNA_polymerase"/>
</dbReference>
<protein>
    <recommendedName>
        <fullName evidence="1">Reverse transcriptase domain-containing protein</fullName>
    </recommendedName>
</protein>
<reference evidence="2 3" key="1">
    <citation type="submission" date="2024-01" db="EMBL/GenBank/DDBJ databases">
        <title>The complete chloroplast genome sequence of Lithospermum erythrorhizon: insights into the phylogenetic relationship among Boraginaceae species and the maternal lineages of purple gromwells.</title>
        <authorList>
            <person name="Okada T."/>
            <person name="Watanabe K."/>
        </authorList>
    </citation>
    <scope>NUCLEOTIDE SEQUENCE [LARGE SCALE GENOMIC DNA]</scope>
</reference>
<dbReference type="SUPFAM" id="SSF56672">
    <property type="entry name" value="DNA/RNA polymerases"/>
    <property type="match status" value="1"/>
</dbReference>